<gene>
    <name evidence="1" type="ORF">IPOD504_LOCUS11197</name>
</gene>
<dbReference type="EMBL" id="OW152839">
    <property type="protein sequence ID" value="CAH2060816.1"/>
    <property type="molecule type" value="Genomic_DNA"/>
</dbReference>
<accession>A0ABN8IKM0</accession>
<keyword evidence="2" id="KW-1185">Reference proteome</keyword>
<name>A0ABN8IKM0_9NEOP</name>
<organism evidence="1 2">
    <name type="scientific">Iphiclides podalirius</name>
    <name type="common">scarce swallowtail</name>
    <dbReference type="NCBI Taxonomy" id="110791"/>
    <lineage>
        <taxon>Eukaryota</taxon>
        <taxon>Metazoa</taxon>
        <taxon>Ecdysozoa</taxon>
        <taxon>Arthropoda</taxon>
        <taxon>Hexapoda</taxon>
        <taxon>Insecta</taxon>
        <taxon>Pterygota</taxon>
        <taxon>Neoptera</taxon>
        <taxon>Endopterygota</taxon>
        <taxon>Lepidoptera</taxon>
        <taxon>Glossata</taxon>
        <taxon>Ditrysia</taxon>
        <taxon>Papilionoidea</taxon>
        <taxon>Papilionidae</taxon>
        <taxon>Papilioninae</taxon>
        <taxon>Iphiclides</taxon>
    </lineage>
</organism>
<feature type="non-terminal residue" evidence="1">
    <location>
        <position position="112"/>
    </location>
</feature>
<evidence type="ECO:0000313" key="1">
    <source>
        <dbReference type="EMBL" id="CAH2060816.1"/>
    </source>
</evidence>
<reference evidence="1" key="1">
    <citation type="submission" date="2022-03" db="EMBL/GenBank/DDBJ databases">
        <authorList>
            <person name="Martin H S."/>
        </authorList>
    </citation>
    <scope>NUCLEOTIDE SEQUENCE</scope>
</reference>
<proteinExistence type="predicted"/>
<sequence>MSYAPANRFLDASITIYANGDDECDDPRHVRPFKWPTNPQAGSLLCKHKSQFRLGWAVNAALTRVTLAISVWTAPGVPRAVTRQRNNSAHPTEDGDPRCRVTVMSVAYTQLL</sequence>
<protein>
    <submittedName>
        <fullName evidence="1">Uncharacterized protein</fullName>
    </submittedName>
</protein>
<dbReference type="Proteomes" id="UP000837857">
    <property type="component" value="Chromosome 27"/>
</dbReference>
<evidence type="ECO:0000313" key="2">
    <source>
        <dbReference type="Proteomes" id="UP000837857"/>
    </source>
</evidence>